<evidence type="ECO:0000313" key="6">
    <source>
        <dbReference type="Proteomes" id="UP000250223"/>
    </source>
</evidence>
<evidence type="ECO:0000256" key="1">
    <source>
        <dbReference type="ARBA" id="ARBA00004196"/>
    </source>
</evidence>
<evidence type="ECO:0000256" key="4">
    <source>
        <dbReference type="ARBA" id="ARBA00022729"/>
    </source>
</evidence>
<sequence length="448" mass="53279">MNNRKIRTIIYCTLIILILFASGVYKLKYYKSYANEKENLPPELKDKTIVRLWMKKSVISPTRSYQIEKFNKENKDNIHIIFTEYKEDYYNAIRTTLASGHGPDIFEYGFSTLMKNEQVASLDKINIDMKNIDKSNIVRFKEMPLGIKLMETNVKFIWNKDLFKKIGLDPNKPPQNWEEVIAYSKIIKDKFPEVTPFAFPLKEYEDVKVSIGEPSVNSGNIYTSFWDYKEGKYNFNYAKEILNIYNKMYKLNYIDENFDKKSRNQLRSEFYQNNIAMMISTFEDKGYFSNILPLNFDMGVEDLLQVNNNKNNIYYYVQNMNFLVVNNESVKDENKKFAIKKVYEYLLSEDVNREVLRTRSALPVNVKDTKVNKDIYDEYNKIDKYKNEDYDPTIFLSRNSSLEINLILDAIKGDKTIDESIKGLNEQYDNYFKFAEEKENFDFKYYKK</sequence>
<keyword evidence="3" id="KW-0813">Transport</keyword>
<dbReference type="RefSeq" id="WP_096634994.1">
    <property type="nucleotide sequence ID" value="NZ_CP173238.1"/>
</dbReference>
<dbReference type="InterPro" id="IPR006059">
    <property type="entry name" value="SBP"/>
</dbReference>
<reference evidence="5 6" key="1">
    <citation type="submission" date="2018-06" db="EMBL/GenBank/DDBJ databases">
        <authorList>
            <consortium name="Pathogen Informatics"/>
            <person name="Doyle S."/>
        </authorList>
    </citation>
    <scope>NUCLEOTIDE SEQUENCE [LARGE SCALE GENOMIC DNA]</scope>
    <source>
        <strain evidence="5 6">NCTC13028</strain>
    </source>
</reference>
<dbReference type="AlphaFoldDB" id="A0A2X2W3F8"/>
<proteinExistence type="inferred from homology"/>
<organism evidence="5 6">
    <name type="scientific">Clostridium cochlearium</name>
    <dbReference type="NCBI Taxonomy" id="1494"/>
    <lineage>
        <taxon>Bacteria</taxon>
        <taxon>Bacillati</taxon>
        <taxon>Bacillota</taxon>
        <taxon>Clostridia</taxon>
        <taxon>Eubacteriales</taxon>
        <taxon>Clostridiaceae</taxon>
        <taxon>Clostridium</taxon>
    </lineage>
</organism>
<dbReference type="EMBL" id="UAWC01000024">
    <property type="protein sequence ID" value="SQB35388.1"/>
    <property type="molecule type" value="Genomic_DNA"/>
</dbReference>
<evidence type="ECO:0000256" key="2">
    <source>
        <dbReference type="ARBA" id="ARBA00008520"/>
    </source>
</evidence>
<dbReference type="PANTHER" id="PTHR43649:SF31">
    <property type="entry name" value="SN-GLYCEROL-3-PHOSPHATE-BINDING PERIPLASMIC PROTEIN UGPB"/>
    <property type="match status" value="1"/>
</dbReference>
<name>A0A2X2W3F8_CLOCO</name>
<dbReference type="InterPro" id="IPR050490">
    <property type="entry name" value="Bact_solute-bd_prot1"/>
</dbReference>
<dbReference type="Pfam" id="PF01547">
    <property type="entry name" value="SBP_bac_1"/>
    <property type="match status" value="1"/>
</dbReference>
<accession>A0A2X2W3F8</accession>
<comment type="similarity">
    <text evidence="2">Belongs to the bacterial solute-binding protein 1 family.</text>
</comment>
<evidence type="ECO:0000313" key="5">
    <source>
        <dbReference type="EMBL" id="SQB35388.1"/>
    </source>
</evidence>
<protein>
    <submittedName>
        <fullName evidence="5">Sugar-binding protein</fullName>
    </submittedName>
</protein>
<comment type="subcellular location">
    <subcellularLocation>
        <location evidence="1">Cell envelope</location>
    </subcellularLocation>
</comment>
<dbReference type="Gene3D" id="3.40.190.10">
    <property type="entry name" value="Periplasmic binding protein-like II"/>
    <property type="match status" value="1"/>
</dbReference>
<dbReference type="Proteomes" id="UP000250223">
    <property type="component" value="Unassembled WGS sequence"/>
</dbReference>
<dbReference type="GO" id="GO:0030313">
    <property type="term" value="C:cell envelope"/>
    <property type="evidence" value="ECO:0007669"/>
    <property type="project" value="UniProtKB-SubCell"/>
</dbReference>
<dbReference type="PANTHER" id="PTHR43649">
    <property type="entry name" value="ARABINOSE-BINDING PROTEIN-RELATED"/>
    <property type="match status" value="1"/>
</dbReference>
<gene>
    <name evidence="5" type="ORF">NCTC13028_01923</name>
</gene>
<dbReference type="SUPFAM" id="SSF53850">
    <property type="entry name" value="Periplasmic binding protein-like II"/>
    <property type="match status" value="1"/>
</dbReference>
<keyword evidence="4" id="KW-0732">Signal</keyword>
<evidence type="ECO:0000256" key="3">
    <source>
        <dbReference type="ARBA" id="ARBA00022448"/>
    </source>
</evidence>